<gene>
    <name evidence="1" type="ORF">EAL2_c16180</name>
</gene>
<dbReference type="RefSeq" id="WP_025435889.1">
    <property type="nucleotide sequence ID" value="NZ_CP007452.1"/>
</dbReference>
<protein>
    <submittedName>
        <fullName evidence="1">Uncharacterized protein</fullName>
    </submittedName>
</protein>
<dbReference type="OrthoDB" id="1752867at2"/>
<reference evidence="1 2" key="1">
    <citation type="journal article" date="2014" name="Genome Announc.">
        <title>Complete Genome Sequence of Amino Acid-Utilizing Eubacterium acidaminophilum al-2 (DSM 3953).</title>
        <authorList>
            <person name="Poehlein A."/>
            <person name="Andreesen J.R."/>
            <person name="Daniel R."/>
        </authorList>
    </citation>
    <scope>NUCLEOTIDE SEQUENCE [LARGE SCALE GENOMIC DNA]</scope>
    <source>
        <strain evidence="1 2">DSM 3953</strain>
    </source>
</reference>
<proteinExistence type="predicted"/>
<keyword evidence="2" id="KW-1185">Reference proteome</keyword>
<evidence type="ECO:0000313" key="1">
    <source>
        <dbReference type="EMBL" id="AHM56913.1"/>
    </source>
</evidence>
<dbReference type="AlphaFoldDB" id="W8TGF4"/>
<dbReference type="KEGG" id="eac:EAL2_c16180"/>
<sequence>MKFSHVEEVTPYKNTSCYSIYRFDCEVMLGDRESHICDVKVIVLEPEEGLRARGLQIGRELWAIVDNVNPDAASDKEKLEADIMEFVKIETAGIEENDQIRVAFA</sequence>
<dbReference type="eggNOG" id="ENOG502ZPJA">
    <property type="taxonomic scope" value="Bacteria"/>
</dbReference>
<dbReference type="STRING" id="1286171.EAL2_c16180"/>
<evidence type="ECO:0000313" key="2">
    <source>
        <dbReference type="Proteomes" id="UP000019591"/>
    </source>
</evidence>
<dbReference type="PATRIC" id="fig|1286171.3.peg.1569"/>
<accession>W8TGF4</accession>
<dbReference type="HOGENOM" id="CLU_2233970_0_0_9"/>
<name>W8TGF4_PEPAC</name>
<organism evidence="1 2">
    <name type="scientific">Peptoclostridium acidaminophilum DSM 3953</name>
    <dbReference type="NCBI Taxonomy" id="1286171"/>
    <lineage>
        <taxon>Bacteria</taxon>
        <taxon>Bacillati</taxon>
        <taxon>Bacillota</taxon>
        <taxon>Clostridia</taxon>
        <taxon>Peptostreptococcales</taxon>
        <taxon>Peptoclostridiaceae</taxon>
        <taxon>Peptoclostridium</taxon>
    </lineage>
</organism>
<dbReference type="EMBL" id="CP007452">
    <property type="protein sequence ID" value="AHM56913.1"/>
    <property type="molecule type" value="Genomic_DNA"/>
</dbReference>
<dbReference type="Proteomes" id="UP000019591">
    <property type="component" value="Chromosome"/>
</dbReference>